<evidence type="ECO:0000313" key="2">
    <source>
        <dbReference type="Proteomes" id="UP000187203"/>
    </source>
</evidence>
<name>A0A1R3L1F1_9ROSI</name>
<dbReference type="AlphaFoldDB" id="A0A1R3L1F1"/>
<dbReference type="EMBL" id="AWUE01004958">
    <property type="protein sequence ID" value="OMP13175.1"/>
    <property type="molecule type" value="Genomic_DNA"/>
</dbReference>
<evidence type="ECO:0000313" key="1">
    <source>
        <dbReference type="EMBL" id="OMP13175.1"/>
    </source>
</evidence>
<gene>
    <name evidence="1" type="ORF">COLO4_02146</name>
</gene>
<proteinExistence type="predicted"/>
<accession>A0A1R3L1F1</accession>
<organism evidence="1 2">
    <name type="scientific">Corchorus olitorius</name>
    <dbReference type="NCBI Taxonomy" id="93759"/>
    <lineage>
        <taxon>Eukaryota</taxon>
        <taxon>Viridiplantae</taxon>
        <taxon>Streptophyta</taxon>
        <taxon>Embryophyta</taxon>
        <taxon>Tracheophyta</taxon>
        <taxon>Spermatophyta</taxon>
        <taxon>Magnoliopsida</taxon>
        <taxon>eudicotyledons</taxon>
        <taxon>Gunneridae</taxon>
        <taxon>Pentapetalae</taxon>
        <taxon>rosids</taxon>
        <taxon>malvids</taxon>
        <taxon>Malvales</taxon>
        <taxon>Malvaceae</taxon>
        <taxon>Grewioideae</taxon>
        <taxon>Apeibeae</taxon>
        <taxon>Corchorus</taxon>
    </lineage>
</organism>
<comment type="caution">
    <text evidence="1">The sequence shown here is derived from an EMBL/GenBank/DDBJ whole genome shotgun (WGS) entry which is preliminary data.</text>
</comment>
<dbReference type="Proteomes" id="UP000187203">
    <property type="component" value="Unassembled WGS sequence"/>
</dbReference>
<protein>
    <submittedName>
        <fullName evidence="1">Uncharacterized protein</fullName>
    </submittedName>
</protein>
<keyword evidence="2" id="KW-1185">Reference proteome</keyword>
<reference evidence="2" key="1">
    <citation type="submission" date="2013-09" db="EMBL/GenBank/DDBJ databases">
        <title>Corchorus olitorius genome sequencing.</title>
        <authorList>
            <person name="Alam M."/>
            <person name="Haque M.S."/>
            <person name="Islam M.S."/>
            <person name="Emdad E.M."/>
            <person name="Islam M.M."/>
            <person name="Ahmed B."/>
            <person name="Halim A."/>
            <person name="Hossen Q.M.M."/>
            <person name="Hossain M.Z."/>
            <person name="Ahmed R."/>
            <person name="Khan M.M."/>
            <person name="Islam R."/>
            <person name="Rashid M.M."/>
            <person name="Khan S.A."/>
            <person name="Rahman M.S."/>
            <person name="Alam M."/>
            <person name="Yahiya A.S."/>
            <person name="Khan M.S."/>
            <person name="Azam M.S."/>
            <person name="Haque T."/>
            <person name="Lashkar M.Z.H."/>
            <person name="Akhand A.I."/>
            <person name="Morshed G."/>
            <person name="Roy S."/>
            <person name="Uddin K.S."/>
            <person name="Rabeya T."/>
            <person name="Hossain A.S."/>
            <person name="Chowdhury A."/>
            <person name="Snigdha A.R."/>
            <person name="Mortoza M.S."/>
            <person name="Matin S.A."/>
            <person name="Hoque S.M.E."/>
            <person name="Islam M.K."/>
            <person name="Roy D.K."/>
            <person name="Haider R."/>
            <person name="Moosa M.M."/>
            <person name="Elias S.M."/>
            <person name="Hasan A.M."/>
            <person name="Jahan S."/>
            <person name="Shafiuddin M."/>
            <person name="Mahmood N."/>
            <person name="Shommy N.S."/>
        </authorList>
    </citation>
    <scope>NUCLEOTIDE SEQUENCE [LARGE SCALE GENOMIC DNA]</scope>
    <source>
        <strain evidence="2">cv. O-4</strain>
    </source>
</reference>
<sequence>MTRWKRNRNRSYYGSLTHFLRSLHSDKLASEGFIVQRMANPAHSPMNALALAGKKLSRSEVDRYRSYQVLEEPLRSDDLLVKRLHTAEQSIMTFPGAIQVTYTKEMGLPSRPGMSQRPQKSVIELLSQMVRIQANGQYFPSLDLLISAPAYVELLTKAVGHKNKLEYFNEYREYKATGAPFKGLLKNETGEFLELATGVQIPLSQIISLNNVFFPGYEDYEEVLGMRCSR</sequence>